<dbReference type="KEGG" id="mint:C7M51_01565"/>
<dbReference type="EMBL" id="CP028271">
    <property type="protein sequence ID" value="QHM71279.1"/>
    <property type="molecule type" value="Genomic_DNA"/>
</dbReference>
<proteinExistence type="predicted"/>
<keyword evidence="3" id="KW-1185">Reference proteome</keyword>
<evidence type="ECO:0000313" key="3">
    <source>
        <dbReference type="Proteomes" id="UP000464053"/>
    </source>
</evidence>
<gene>
    <name evidence="2" type="ORF">C7M51_01565</name>
</gene>
<reference evidence="2 3" key="1">
    <citation type="submission" date="2018-03" db="EMBL/GenBank/DDBJ databases">
        <title>Pantoea intestinalis SRCM103226 isolated form the mealworm.</title>
        <authorList>
            <person name="Jeong D.-Y."/>
            <person name="Kim J.W."/>
        </authorList>
    </citation>
    <scope>NUCLEOTIDE SEQUENCE [LARGE SCALE GENOMIC DNA]</scope>
    <source>
        <strain evidence="2 3">SRCM103226</strain>
    </source>
</reference>
<evidence type="ECO:0000313" key="2">
    <source>
        <dbReference type="EMBL" id="QHM71279.1"/>
    </source>
</evidence>
<organism evidence="2 3">
    <name type="scientific">Mixta intestinalis</name>
    <dbReference type="NCBI Taxonomy" id="1615494"/>
    <lineage>
        <taxon>Bacteria</taxon>
        <taxon>Pseudomonadati</taxon>
        <taxon>Pseudomonadota</taxon>
        <taxon>Gammaproteobacteria</taxon>
        <taxon>Enterobacterales</taxon>
        <taxon>Erwiniaceae</taxon>
        <taxon>Mixta</taxon>
    </lineage>
</organism>
<dbReference type="Proteomes" id="UP000464053">
    <property type="component" value="Chromosome"/>
</dbReference>
<dbReference type="OrthoDB" id="8446915at2"/>
<dbReference type="Pfam" id="PF23961">
    <property type="entry name" value="Phage_tail_terminator_9"/>
    <property type="match status" value="1"/>
</dbReference>
<dbReference type="AlphaFoldDB" id="A0A6P1PZJ4"/>
<evidence type="ECO:0000259" key="1">
    <source>
        <dbReference type="Pfam" id="PF23961"/>
    </source>
</evidence>
<dbReference type="InterPro" id="IPR057087">
    <property type="entry name" value="Gp12-like"/>
</dbReference>
<protein>
    <recommendedName>
        <fullName evidence="1">Phage neck terminator protein gp12-like domain-containing protein</fullName>
    </recommendedName>
</protein>
<dbReference type="RefSeq" id="WP_160621280.1">
    <property type="nucleotide sequence ID" value="NZ_CP028271.1"/>
</dbReference>
<sequence length="180" mass="20796">MNDSTASGWLMPVRESPVYDEDLDRLFSRWIRGVTGLPEKTVWPRWQPVQRALPSAEKNWCAFGVMNVTPDDNPAFMNQTDDSTELWRHEIVECLISFYGPAGMTLVSRFRDGLTVGQNNADLNRTGLSLADYRRIYSVPELINNQWVRRYDLTVRLRRKIIREYGVKSLLDANVKITGE</sequence>
<accession>A0A6P1PZJ4</accession>
<name>A0A6P1PZJ4_9GAMM</name>
<feature type="domain" description="Phage neck terminator protein gp12-like" evidence="1">
    <location>
        <begin position="22"/>
        <end position="178"/>
    </location>
</feature>